<gene>
    <name evidence="2" type="ORF">K1718_20410</name>
</gene>
<feature type="compositionally biased region" description="Polar residues" evidence="1">
    <location>
        <begin position="9"/>
        <end position="28"/>
    </location>
</feature>
<dbReference type="EMBL" id="CP120863">
    <property type="protein sequence ID" value="WFE88506.1"/>
    <property type="molecule type" value="Genomic_DNA"/>
</dbReference>
<evidence type="ECO:0000256" key="1">
    <source>
        <dbReference type="SAM" id="MobiDB-lite"/>
    </source>
</evidence>
<sequence>MRLADPIREQSSVLVASHTPQFETQSTTDVTAQDVRTMMLYLRKARDRAIDIRDRAPAGSYLEGVLKRTIDGITLELSQLDYLLACKPADASSNPAPKRRMRPAI</sequence>
<dbReference type="Proteomes" id="UP001209803">
    <property type="component" value="Chromosome"/>
</dbReference>
<reference evidence="2 3" key="1">
    <citation type="submission" date="2023-03" db="EMBL/GenBank/DDBJ databases">
        <title>Roseibium porphyridii sp. nov. and Roseibium rhodosorbium sp. nov. isolated from marine algae, Porphyridium cruentum and Rhodosorus marinus, respectively.</title>
        <authorList>
            <person name="Lee M.W."/>
            <person name="Choi B.J."/>
            <person name="Lee J.K."/>
            <person name="Choi D.G."/>
            <person name="Baek J.H."/>
            <person name="Bayburt H."/>
            <person name="Kim J.M."/>
            <person name="Han D.M."/>
            <person name="Kim K.H."/>
            <person name="Jeon C.O."/>
        </authorList>
    </citation>
    <scope>NUCLEOTIDE SEQUENCE [LARGE SCALE GENOMIC DNA]</scope>
    <source>
        <strain evidence="2 3">KMA01</strain>
    </source>
</reference>
<evidence type="ECO:0000313" key="3">
    <source>
        <dbReference type="Proteomes" id="UP001209803"/>
    </source>
</evidence>
<accession>A0ABY8F011</accession>
<name>A0ABY8F011_9HYPH</name>
<dbReference type="RefSeq" id="WP_265681028.1">
    <property type="nucleotide sequence ID" value="NZ_CP120863.1"/>
</dbReference>
<proteinExistence type="predicted"/>
<organism evidence="2 3">
    <name type="scientific">Roseibium porphyridii</name>
    <dbReference type="NCBI Taxonomy" id="2866279"/>
    <lineage>
        <taxon>Bacteria</taxon>
        <taxon>Pseudomonadati</taxon>
        <taxon>Pseudomonadota</taxon>
        <taxon>Alphaproteobacteria</taxon>
        <taxon>Hyphomicrobiales</taxon>
        <taxon>Stappiaceae</taxon>
        <taxon>Roseibium</taxon>
    </lineage>
</organism>
<evidence type="ECO:0000313" key="2">
    <source>
        <dbReference type="EMBL" id="WFE88506.1"/>
    </source>
</evidence>
<feature type="region of interest" description="Disordered" evidence="1">
    <location>
        <begin position="1"/>
        <end position="28"/>
    </location>
</feature>
<keyword evidence="3" id="KW-1185">Reference proteome</keyword>
<protein>
    <submittedName>
        <fullName evidence="2">Uncharacterized protein</fullName>
    </submittedName>
</protein>